<organism evidence="3 4">
    <name type="scientific">Conoideocrella luteorostrata</name>
    <dbReference type="NCBI Taxonomy" id="1105319"/>
    <lineage>
        <taxon>Eukaryota</taxon>
        <taxon>Fungi</taxon>
        <taxon>Dikarya</taxon>
        <taxon>Ascomycota</taxon>
        <taxon>Pezizomycotina</taxon>
        <taxon>Sordariomycetes</taxon>
        <taxon>Hypocreomycetidae</taxon>
        <taxon>Hypocreales</taxon>
        <taxon>Clavicipitaceae</taxon>
        <taxon>Conoideocrella</taxon>
    </lineage>
</organism>
<dbReference type="AlphaFoldDB" id="A0AAJ0FWI8"/>
<gene>
    <name evidence="3" type="ORF">QQS21_003264</name>
</gene>
<comment type="caution">
    <text evidence="3">The sequence shown here is derived from an EMBL/GenBank/DDBJ whole genome shotgun (WGS) entry which is preliminary data.</text>
</comment>
<dbReference type="PANTHER" id="PTHR35186:SF4">
    <property type="entry name" value="PRION-INHIBITION AND PROPAGATION HELO DOMAIN-CONTAINING PROTEIN"/>
    <property type="match status" value="1"/>
</dbReference>
<keyword evidence="4" id="KW-1185">Reference proteome</keyword>
<name>A0AAJ0FWI8_9HYPO</name>
<reference evidence="3" key="1">
    <citation type="submission" date="2023-06" db="EMBL/GenBank/DDBJ databases">
        <title>Conoideocrella luteorostrata (Hypocreales: Clavicipitaceae), a potential biocontrol fungus for elongate hemlock scale in United States Christmas tree production areas.</title>
        <authorList>
            <person name="Barrett H."/>
            <person name="Lovett B."/>
            <person name="Macias A.M."/>
            <person name="Stajich J.E."/>
            <person name="Kasson M.T."/>
        </authorList>
    </citation>
    <scope>NUCLEOTIDE SEQUENCE</scope>
    <source>
        <strain evidence="3">ARSEF 14590</strain>
    </source>
</reference>
<dbReference type="InterPro" id="IPR056002">
    <property type="entry name" value="DUF7580"/>
</dbReference>
<evidence type="ECO:0000313" key="3">
    <source>
        <dbReference type="EMBL" id="KAK2606333.1"/>
    </source>
</evidence>
<dbReference type="PANTHER" id="PTHR35186">
    <property type="entry name" value="ANK_REP_REGION DOMAIN-CONTAINING PROTEIN"/>
    <property type="match status" value="1"/>
</dbReference>
<feature type="compositionally biased region" description="Basic and acidic residues" evidence="1">
    <location>
        <begin position="1"/>
        <end position="11"/>
    </location>
</feature>
<sequence length="431" mass="48339">MIGRPSHDPRSHRGTAIRVSKRSRDGDAVIEQLSHLDREAKKLRFSPREEPSEGDNLEDPDADFALLMRRHLASLDNALRKNWICVCEKCSGLSVRLLLPLQKKDFKVETCFEVFFGVRSPLATTLQKAKITVKDVHSKRMRSVSEPVPSGPPDFAYICQSITESLDQRNCLHLALEDGTFQRLHPQPKTFASDQMSQTVSLSALFKRQQDLRGSLSALSLKGKRILAVTLATALLPFLETPWLQPSFNHSNIQFFQPLHNGELPDITKPFLAIEHIPIMSARKTDTRASSDVSKHMVHPNASVLALGILLRELHYCTPVKENILLVRQPVPSRSAAYQIMTGGNQAIMNYRFLCFPWLAGPDPIRAAMIASVFFGLDGYVMIIRLKEDVLLWAWVGKGDRVFLHDLGNVLGHLTFIKNGGRLGLAHSCEK</sequence>
<feature type="compositionally biased region" description="Basic residues" evidence="1">
    <location>
        <begin position="12"/>
        <end position="21"/>
    </location>
</feature>
<feature type="domain" description="DUF7580" evidence="2">
    <location>
        <begin position="67"/>
        <end position="320"/>
    </location>
</feature>
<dbReference type="Proteomes" id="UP001251528">
    <property type="component" value="Unassembled WGS sequence"/>
</dbReference>
<dbReference type="EMBL" id="JASWJB010000042">
    <property type="protein sequence ID" value="KAK2606333.1"/>
    <property type="molecule type" value="Genomic_DNA"/>
</dbReference>
<evidence type="ECO:0000256" key="1">
    <source>
        <dbReference type="SAM" id="MobiDB-lite"/>
    </source>
</evidence>
<proteinExistence type="predicted"/>
<protein>
    <recommendedName>
        <fullName evidence="2">DUF7580 domain-containing protein</fullName>
    </recommendedName>
</protein>
<feature type="region of interest" description="Disordered" evidence="1">
    <location>
        <begin position="1"/>
        <end position="24"/>
    </location>
</feature>
<evidence type="ECO:0000313" key="4">
    <source>
        <dbReference type="Proteomes" id="UP001251528"/>
    </source>
</evidence>
<evidence type="ECO:0000259" key="2">
    <source>
        <dbReference type="Pfam" id="PF24476"/>
    </source>
</evidence>
<dbReference type="Pfam" id="PF24476">
    <property type="entry name" value="DUF7580"/>
    <property type="match status" value="1"/>
</dbReference>
<accession>A0AAJ0FWI8</accession>